<protein>
    <submittedName>
        <fullName evidence="5">Ig domain-containing protein</fullName>
    </submittedName>
</protein>
<sequence length="1879" mass="204076">MRIGLNFGKAYKRILSLIISISLMASLLPIASGVAAAETPAQSIITDYQPTIHETIDASGFKHPGVGLTKDILENVRAQVRAQKEPWNTYFNQMLLSDTAKKTVSSSRASSSDPTKPKSVAVNSKGDFVVDGLLAYTQAILYVVTGDEVYRANAMRIIRIWEQMDPKQYTYFTDSHIHMGIPLNRMVTAAEILRYSSTQTEDLKWTDKDTADFTNNLITPMIETFLHFNDKFMNQHLYPLLGAMSGYIFTGNKDRYNEGVEWFTVNKTAVDQGQNGAIKPLFRLVDTNILTGEKVDPPIVQHVEMGRDQAHGAGDITNAEILARLLLAQGTKVDPVDGTASIAPNAVGPYEFLDNRILKAADFFGRFMLGYDTPWIPVAAHTDANGNPTIIYKQLAEGYRGRIGGNVYDLYYYYKYTAGVNMEAEAPYFTEMFNKRHYFWWESPDGGADYWLFIPKEAEAEGTQTLPKAVTNSNLKEIEDRYTKFDSNSTTMQEGDTSFVRMKATEEGSKIALVASSTGEKTIGFKIRTNGVAKLEMSYSINDTLTLPDTKGQWRYVTYTMNQFQGFGDLAYFTLKGADTTVDIDHINVSAGSQLTPPVFHTGNAALTLFAYVGSEAAVNFDFSAVDASATDVVTYQIDNKPEGAVLNESTGAFTWKPTQAGTYSFVVGASDETTVTAKDVKVVVTNDRQSAVAAVVAPYNPNNSYISSTLVYYKLVYADVMKQISSASDEVFNQLLVDLNSAVQSLQLLTPLLKDGSMNYRDMFVSTSFGTAVPNLLDNTNDSFVCQCWALDGKTTHYMDFGPNFKVSANNFKLQVRASFPERIGGVAIFGSNNKINWTRLTPGLTTVTEDMQKLEVEDSLTNEQFRFLKVQMIEPPTTSTPMLELAEFRIFGERHETATPIPGTIAEALAEAAKLPAEDYTKQSYYLFQKELEYVKNAVGNPDYTEQELINELYDARNLLVPYTSSLYSFEGNAKNTFGFSSSTDGTVFGTAAYAAGKVGQTISLNGTDSYVMLPATQPMSAYDEITLATWVYWKGSSQWQRIFDFGNNTSQYMFLTPRSGTNKLLFTIKNGASEQSVETAQLPANQWVHVAVTLGNGTAKLYVGGALKATQSGVTLKPSDFQPGSNYIGKSQFPDPLFNGMIDEFRVYNRVLSDAEIGAVYNQTGHGADKSLLTFLLDQAAAAGNAGIYTADSLQALQQTIPSAQAVASDSGASQAQVDAAADSLRAAYEGLVYLPGVPAIAPIMDKTVIAGNQLAFKLHQLNSVAGTVFSVSGLPQGAVFDAEKRTVVWTPDKTQGGVYTVTLTAEANGGATSRTVKLTVKGQPVIAPGETVELTSRQPFTYQVKATDRAGAKLTYSAAKLPSGAVLDPVAGVFTWTPSHANYGNNFVTFIVSNGLYKVSQTVEFKVDLGMLKPDGYTKGSYYLYQKEFERIQAAIALPGADKAALVAHLAQAEAALVSTITLPAQKVAVTSSMVTASTVAWPNASAGSAAVNGWRAFDGKTDTYTDTTANPSWILADLGEGNAKNIGSVRFYPRSNFVPRVNGSIIQGSGDGTSWTDLYTISGISTLSWNSGVITNPTAFRYLRYYSPSGNSNVAELEFYEKPIDRTLIDVLNSEAKALDGAKYAAEQWQALQSALGKMSAIPADASQETIDTATADVIAALKALNEIPVFSPIQPVTVEAGTSVTFAVYATDADGDALTYSVNLLPEGSSFDTQTGQFGWMPKVPGSYGVTFNVYDARGAAASMTVDIQVVDTVSPLLDVVLDKTVLWSPNHKLDTVTAQVYGSDSGSGIESIVLTSILSNEPDQGTSNEDLPSDIQNTEYGTFDQTFSLRAERSELGSGRIYTITYTATDKVGNKTVKSVTVTVPHDQSGKK</sequence>
<dbReference type="Pfam" id="PF22633">
    <property type="entry name" value="F5_F8_type_C_2"/>
    <property type="match status" value="1"/>
</dbReference>
<dbReference type="RefSeq" id="WP_188176740.1">
    <property type="nucleotide sequence ID" value="NZ_JACVVD010000009.1"/>
</dbReference>
<dbReference type="SMART" id="SM00560">
    <property type="entry name" value="LamGL"/>
    <property type="match status" value="1"/>
</dbReference>
<evidence type="ECO:0000256" key="2">
    <source>
        <dbReference type="ARBA" id="ARBA00023157"/>
    </source>
</evidence>
<dbReference type="InterPro" id="IPR006558">
    <property type="entry name" value="LamG-like"/>
</dbReference>
<feature type="chain" id="PRO_5037045348" evidence="3">
    <location>
        <begin position="37"/>
        <end position="1879"/>
    </location>
</feature>
<dbReference type="Proteomes" id="UP000650466">
    <property type="component" value="Unassembled WGS sequence"/>
</dbReference>
<dbReference type="EMBL" id="JACVVD010000009">
    <property type="protein sequence ID" value="MBD0382950.1"/>
    <property type="molecule type" value="Genomic_DNA"/>
</dbReference>
<dbReference type="Gene3D" id="2.60.40.10">
    <property type="entry name" value="Immunoglobulins"/>
    <property type="match status" value="4"/>
</dbReference>
<keyword evidence="6" id="KW-1185">Reference proteome</keyword>
<proteinExistence type="predicted"/>
<feature type="domain" description="F5/8 type C" evidence="4">
    <location>
        <begin position="1454"/>
        <end position="1609"/>
    </location>
</feature>
<reference evidence="5" key="1">
    <citation type="submission" date="2020-09" db="EMBL/GenBank/DDBJ databases">
        <title>Draft Genome Sequence of Paenibacillus sp. WST5.</title>
        <authorList>
            <person name="Bao Z."/>
        </authorList>
    </citation>
    <scope>NUCLEOTIDE SEQUENCE</scope>
    <source>
        <strain evidence="5">WST5</strain>
    </source>
</reference>
<evidence type="ECO:0000259" key="4">
    <source>
        <dbReference type="PROSITE" id="PS50022"/>
    </source>
</evidence>
<keyword evidence="2" id="KW-1015">Disulfide bond</keyword>
<dbReference type="InterPro" id="IPR008929">
    <property type="entry name" value="Chondroitin_lyas"/>
</dbReference>
<dbReference type="SUPFAM" id="SSF49899">
    <property type="entry name" value="Concanavalin A-like lectins/glucanases"/>
    <property type="match status" value="1"/>
</dbReference>
<evidence type="ECO:0000313" key="6">
    <source>
        <dbReference type="Proteomes" id="UP000650466"/>
    </source>
</evidence>
<evidence type="ECO:0000256" key="3">
    <source>
        <dbReference type="SAM" id="SignalP"/>
    </source>
</evidence>
<dbReference type="PROSITE" id="PS50022">
    <property type="entry name" value="FA58C_3"/>
    <property type="match status" value="1"/>
</dbReference>
<gene>
    <name evidence="5" type="ORF">ICC18_22835</name>
</gene>
<dbReference type="InterPro" id="IPR015919">
    <property type="entry name" value="Cadherin-like_sf"/>
</dbReference>
<dbReference type="Pfam" id="PF05345">
    <property type="entry name" value="He_PIG"/>
    <property type="match status" value="4"/>
</dbReference>
<organism evidence="5 6">
    <name type="scientific">Paenibacillus sedimenti</name>
    <dbReference type="NCBI Taxonomy" id="2770274"/>
    <lineage>
        <taxon>Bacteria</taxon>
        <taxon>Bacillati</taxon>
        <taxon>Bacillota</taxon>
        <taxon>Bacilli</taxon>
        <taxon>Bacillales</taxon>
        <taxon>Paenibacillaceae</taxon>
        <taxon>Paenibacillus</taxon>
    </lineage>
</organism>
<dbReference type="Gene3D" id="1.50.10.100">
    <property type="entry name" value="Chondroitin AC/alginate lyase"/>
    <property type="match status" value="1"/>
</dbReference>
<comment type="caution">
    <text evidence="5">The sequence shown here is derived from an EMBL/GenBank/DDBJ whole genome shotgun (WGS) entry which is preliminary data.</text>
</comment>
<dbReference type="SUPFAM" id="SSF49785">
    <property type="entry name" value="Galactose-binding domain-like"/>
    <property type="match status" value="2"/>
</dbReference>
<keyword evidence="1 3" id="KW-0732">Signal</keyword>
<dbReference type="Gene3D" id="2.60.120.200">
    <property type="match status" value="1"/>
</dbReference>
<dbReference type="GO" id="GO:0005509">
    <property type="term" value="F:calcium ion binding"/>
    <property type="evidence" value="ECO:0007669"/>
    <property type="project" value="InterPro"/>
</dbReference>
<evidence type="ECO:0000256" key="1">
    <source>
        <dbReference type="ARBA" id="ARBA00022729"/>
    </source>
</evidence>
<dbReference type="SUPFAM" id="SSF48230">
    <property type="entry name" value="Chondroitin AC/alginate lyase"/>
    <property type="match status" value="1"/>
</dbReference>
<dbReference type="SUPFAM" id="SSF49313">
    <property type="entry name" value="Cadherin-like"/>
    <property type="match status" value="4"/>
</dbReference>
<dbReference type="InterPro" id="IPR000421">
    <property type="entry name" value="FA58C"/>
</dbReference>
<evidence type="ECO:0000313" key="5">
    <source>
        <dbReference type="EMBL" id="MBD0382950.1"/>
    </source>
</evidence>
<dbReference type="Gene3D" id="1.20.1270.90">
    <property type="entry name" value="AF1782-like"/>
    <property type="match status" value="2"/>
</dbReference>
<dbReference type="Pfam" id="PF13385">
    <property type="entry name" value="Laminin_G_3"/>
    <property type="match status" value="1"/>
</dbReference>
<dbReference type="InterPro" id="IPR013783">
    <property type="entry name" value="Ig-like_fold"/>
</dbReference>
<dbReference type="InterPro" id="IPR013320">
    <property type="entry name" value="ConA-like_dom_sf"/>
</dbReference>
<dbReference type="Gene3D" id="2.60.120.260">
    <property type="entry name" value="Galactose-binding domain-like"/>
    <property type="match status" value="2"/>
</dbReference>
<name>A0A926KS41_9BACL</name>
<dbReference type="InterPro" id="IPR008979">
    <property type="entry name" value="Galactose-bd-like_sf"/>
</dbReference>
<dbReference type="GO" id="GO:0016020">
    <property type="term" value="C:membrane"/>
    <property type="evidence" value="ECO:0007669"/>
    <property type="project" value="InterPro"/>
</dbReference>
<feature type="signal peptide" evidence="3">
    <location>
        <begin position="1"/>
        <end position="36"/>
    </location>
</feature>
<accession>A0A926KS41</accession>